<dbReference type="OrthoDB" id="8939865at2759"/>
<keyword evidence="12" id="KW-1185">Reference proteome</keyword>
<evidence type="ECO:0000313" key="11">
    <source>
        <dbReference type="EMBL" id="KAJ7306114.1"/>
    </source>
</evidence>
<gene>
    <name evidence="11" type="ORF">JRQ81_010480</name>
</gene>
<dbReference type="AlphaFoldDB" id="A0A9Q0XBY5"/>
<sequence length="290" mass="32611">MGAERFRVEAAFDGGGPGDAPLRRCGKDFGFHDHVKPSPPFNLTALASPDGYTLSWETRYRPLDFLDGELQYELGYRRRGHPWPGPSQKRLPQDTRTLQLRPQELDAGAEYELRVRARPRESSLYRGTWSDWSPPATLETLPETPGEAHWLLLLLLIFFPALLALLGWRQRLWKKLDRFVPSPAPFFQPLFLVHKGDFKRWVGASSARAVLDISEWEAVVPEVCQKIGTKYLLPPPSLPEGGSGWKDGQAAMPVAVLPSSQQIPADSHRLEEQEETTPQSIPTATSPLTR</sequence>
<feature type="compositionally biased region" description="Polar residues" evidence="8">
    <location>
        <begin position="276"/>
        <end position="290"/>
    </location>
</feature>
<dbReference type="PANTHER" id="PTHR23037">
    <property type="entry name" value="CYTOKINE RECEPTOR"/>
    <property type="match status" value="1"/>
</dbReference>
<reference evidence="11" key="1">
    <citation type="journal article" date="2023" name="DNA Res.">
        <title>Chromosome-level genome assembly of Phrynocephalus forsythii using third-generation DNA sequencing and Hi-C analysis.</title>
        <authorList>
            <person name="Qi Y."/>
            <person name="Zhao W."/>
            <person name="Zhao Y."/>
            <person name="Niu C."/>
            <person name="Cao S."/>
            <person name="Zhang Y."/>
        </authorList>
    </citation>
    <scope>NUCLEOTIDE SEQUENCE</scope>
    <source>
        <tissue evidence="11">Muscle</tissue>
    </source>
</reference>
<dbReference type="InterPro" id="IPR003961">
    <property type="entry name" value="FN3_dom"/>
</dbReference>
<dbReference type="GO" id="GO:0004896">
    <property type="term" value="F:cytokine receptor activity"/>
    <property type="evidence" value="ECO:0007669"/>
    <property type="project" value="TreeGrafter"/>
</dbReference>
<evidence type="ECO:0000256" key="6">
    <source>
        <dbReference type="ARBA" id="ARBA00023170"/>
    </source>
</evidence>
<dbReference type="InterPro" id="IPR036116">
    <property type="entry name" value="FN3_sf"/>
</dbReference>
<evidence type="ECO:0000256" key="2">
    <source>
        <dbReference type="ARBA" id="ARBA00022692"/>
    </source>
</evidence>
<evidence type="ECO:0000259" key="10">
    <source>
        <dbReference type="PROSITE" id="PS50853"/>
    </source>
</evidence>
<dbReference type="Proteomes" id="UP001142489">
    <property type="component" value="Unassembled WGS sequence"/>
</dbReference>
<feature type="domain" description="Fibronectin type-III" evidence="10">
    <location>
        <begin position="36"/>
        <end position="143"/>
    </location>
</feature>
<evidence type="ECO:0000313" key="12">
    <source>
        <dbReference type="Proteomes" id="UP001142489"/>
    </source>
</evidence>
<dbReference type="SMART" id="SM00060">
    <property type="entry name" value="FN3"/>
    <property type="match status" value="1"/>
</dbReference>
<keyword evidence="4 9" id="KW-1133">Transmembrane helix</keyword>
<accession>A0A9Q0XBY5</accession>
<feature type="region of interest" description="Disordered" evidence="8">
    <location>
        <begin position="262"/>
        <end position="290"/>
    </location>
</feature>
<dbReference type="CDD" id="cd00063">
    <property type="entry name" value="FN3"/>
    <property type="match status" value="1"/>
</dbReference>
<dbReference type="GO" id="GO:0009897">
    <property type="term" value="C:external side of plasma membrane"/>
    <property type="evidence" value="ECO:0007669"/>
    <property type="project" value="TreeGrafter"/>
</dbReference>
<dbReference type="PANTHER" id="PTHR23037:SF7">
    <property type="entry name" value="INTERLEUKIN-21 RECEPTOR"/>
    <property type="match status" value="1"/>
</dbReference>
<keyword evidence="2 9" id="KW-0812">Transmembrane</keyword>
<comment type="caution">
    <text evidence="11">The sequence shown here is derived from an EMBL/GenBank/DDBJ whole genome shotgun (WGS) entry which is preliminary data.</text>
</comment>
<dbReference type="Gene3D" id="2.60.40.10">
    <property type="entry name" value="Immunoglobulins"/>
    <property type="match status" value="1"/>
</dbReference>
<dbReference type="PROSITE" id="PS50853">
    <property type="entry name" value="FN3"/>
    <property type="match status" value="1"/>
</dbReference>
<keyword evidence="5 9" id="KW-0472">Membrane</keyword>
<name>A0A9Q0XBY5_9SAUR</name>
<dbReference type="SUPFAM" id="SSF49265">
    <property type="entry name" value="Fibronectin type III"/>
    <property type="match status" value="1"/>
</dbReference>
<dbReference type="InterPro" id="IPR013783">
    <property type="entry name" value="Ig-like_fold"/>
</dbReference>
<comment type="subcellular location">
    <subcellularLocation>
        <location evidence="1">Membrane</location>
        <topology evidence="1">Single-pass type I membrane protein</topology>
    </subcellularLocation>
</comment>
<evidence type="ECO:0000256" key="5">
    <source>
        <dbReference type="ARBA" id="ARBA00023136"/>
    </source>
</evidence>
<evidence type="ECO:0000256" key="7">
    <source>
        <dbReference type="ARBA" id="ARBA00023180"/>
    </source>
</evidence>
<proteinExistence type="predicted"/>
<keyword evidence="3" id="KW-0732">Signal</keyword>
<evidence type="ECO:0000256" key="1">
    <source>
        <dbReference type="ARBA" id="ARBA00004479"/>
    </source>
</evidence>
<evidence type="ECO:0000256" key="9">
    <source>
        <dbReference type="SAM" id="Phobius"/>
    </source>
</evidence>
<keyword evidence="7" id="KW-0325">Glycoprotein</keyword>
<protein>
    <recommendedName>
        <fullName evidence="10">Fibronectin type-III domain-containing protein</fullName>
    </recommendedName>
</protein>
<dbReference type="EMBL" id="JAPFRF010000021">
    <property type="protein sequence ID" value="KAJ7306114.1"/>
    <property type="molecule type" value="Genomic_DNA"/>
</dbReference>
<keyword evidence="6" id="KW-0675">Receptor</keyword>
<evidence type="ECO:0000256" key="8">
    <source>
        <dbReference type="SAM" id="MobiDB-lite"/>
    </source>
</evidence>
<evidence type="ECO:0000256" key="4">
    <source>
        <dbReference type="ARBA" id="ARBA00022989"/>
    </source>
</evidence>
<feature type="transmembrane region" description="Helical" evidence="9">
    <location>
        <begin position="148"/>
        <end position="168"/>
    </location>
</feature>
<evidence type="ECO:0000256" key="3">
    <source>
        <dbReference type="ARBA" id="ARBA00022729"/>
    </source>
</evidence>
<organism evidence="11 12">
    <name type="scientific">Phrynocephalus forsythii</name>
    <dbReference type="NCBI Taxonomy" id="171643"/>
    <lineage>
        <taxon>Eukaryota</taxon>
        <taxon>Metazoa</taxon>
        <taxon>Chordata</taxon>
        <taxon>Craniata</taxon>
        <taxon>Vertebrata</taxon>
        <taxon>Euteleostomi</taxon>
        <taxon>Lepidosauria</taxon>
        <taxon>Squamata</taxon>
        <taxon>Bifurcata</taxon>
        <taxon>Unidentata</taxon>
        <taxon>Episquamata</taxon>
        <taxon>Toxicofera</taxon>
        <taxon>Iguania</taxon>
        <taxon>Acrodonta</taxon>
        <taxon>Agamidae</taxon>
        <taxon>Agaminae</taxon>
        <taxon>Phrynocephalus</taxon>
    </lineage>
</organism>